<dbReference type="InterPro" id="IPR036388">
    <property type="entry name" value="WH-like_DNA-bd_sf"/>
</dbReference>
<dbReference type="Gene3D" id="1.10.10.10">
    <property type="entry name" value="Winged helix-like DNA-binding domain superfamily/Winged helix DNA-binding domain"/>
    <property type="match status" value="1"/>
</dbReference>
<keyword evidence="3" id="KW-0804">Transcription</keyword>
<evidence type="ECO:0000256" key="3">
    <source>
        <dbReference type="ARBA" id="ARBA00023163"/>
    </source>
</evidence>
<dbReference type="SUPFAM" id="SSF48008">
    <property type="entry name" value="GntR ligand-binding domain-like"/>
    <property type="match status" value="1"/>
</dbReference>
<reference evidence="5 6" key="1">
    <citation type="submission" date="2024-03" db="EMBL/GenBank/DDBJ databases">
        <title>Draft genome sequence of Klenkia sp. LSe6-5.</title>
        <authorList>
            <person name="Duangmal K."/>
            <person name="Chantavorakit T."/>
        </authorList>
    </citation>
    <scope>NUCLEOTIDE SEQUENCE [LARGE SCALE GENOMIC DNA]</scope>
    <source>
        <strain evidence="5 6">LSe6-5</strain>
    </source>
</reference>
<sequence length="231" mass="25997">MAQDGTPRLRTVVTVQHATLSWLREQLATGRLKPGDQVRQEVLAREFGVSVPPMREALKTLEAEGQLVYHPHRGYFVASMSYEELAETYRIRQLLETEAITRSVPLLGAEEVARMREAAQVMEHSHGTADVRAIAEANRVFHFTLFDAAAMPRMADMIRVLWGSTDRYRARYFSTAEHRRRVNREHRQILAAAGQGDAALVAELSHQHRTHSLDALARALEDSTDRSAACG</sequence>
<protein>
    <submittedName>
        <fullName evidence="5">GntR family transcriptional regulator</fullName>
    </submittedName>
</protein>
<dbReference type="PANTHER" id="PTHR43537">
    <property type="entry name" value="TRANSCRIPTIONAL REGULATOR, GNTR FAMILY"/>
    <property type="match status" value="1"/>
</dbReference>
<evidence type="ECO:0000313" key="5">
    <source>
        <dbReference type="EMBL" id="MEI4271135.1"/>
    </source>
</evidence>
<dbReference type="Gene3D" id="1.20.120.530">
    <property type="entry name" value="GntR ligand-binding domain-like"/>
    <property type="match status" value="1"/>
</dbReference>
<proteinExistence type="predicted"/>
<dbReference type="SMART" id="SM00895">
    <property type="entry name" value="FCD"/>
    <property type="match status" value="1"/>
</dbReference>
<evidence type="ECO:0000256" key="2">
    <source>
        <dbReference type="ARBA" id="ARBA00023125"/>
    </source>
</evidence>
<dbReference type="InterPro" id="IPR008920">
    <property type="entry name" value="TF_FadR/GntR_C"/>
</dbReference>
<organism evidence="5 6">
    <name type="scientific">Klenkia sesuvii</name>
    <dbReference type="NCBI Taxonomy" id="3103137"/>
    <lineage>
        <taxon>Bacteria</taxon>
        <taxon>Bacillati</taxon>
        <taxon>Actinomycetota</taxon>
        <taxon>Actinomycetes</taxon>
        <taxon>Geodermatophilales</taxon>
        <taxon>Geodermatophilaceae</taxon>
        <taxon>Klenkia</taxon>
    </lineage>
</organism>
<dbReference type="Pfam" id="PF00392">
    <property type="entry name" value="GntR"/>
    <property type="match status" value="1"/>
</dbReference>
<evidence type="ECO:0000313" key="6">
    <source>
        <dbReference type="Proteomes" id="UP001361570"/>
    </source>
</evidence>
<evidence type="ECO:0000259" key="4">
    <source>
        <dbReference type="PROSITE" id="PS50949"/>
    </source>
</evidence>
<dbReference type="RefSeq" id="WP_336403280.1">
    <property type="nucleotide sequence ID" value="NZ_JBAPLU010000004.1"/>
</dbReference>
<dbReference type="InterPro" id="IPR011711">
    <property type="entry name" value="GntR_C"/>
</dbReference>
<dbReference type="Pfam" id="PF07729">
    <property type="entry name" value="FCD"/>
    <property type="match status" value="1"/>
</dbReference>
<gene>
    <name evidence="5" type="ORF">TEK04_05330</name>
</gene>
<feature type="domain" description="HTH gntR-type" evidence="4">
    <location>
        <begin position="13"/>
        <end position="80"/>
    </location>
</feature>
<dbReference type="SMART" id="SM00345">
    <property type="entry name" value="HTH_GNTR"/>
    <property type="match status" value="1"/>
</dbReference>
<dbReference type="InterPro" id="IPR036390">
    <property type="entry name" value="WH_DNA-bd_sf"/>
</dbReference>
<dbReference type="PROSITE" id="PS50949">
    <property type="entry name" value="HTH_GNTR"/>
    <property type="match status" value="1"/>
</dbReference>
<dbReference type="PANTHER" id="PTHR43537:SF5">
    <property type="entry name" value="UXU OPERON TRANSCRIPTIONAL REGULATOR"/>
    <property type="match status" value="1"/>
</dbReference>
<dbReference type="InterPro" id="IPR000524">
    <property type="entry name" value="Tscrpt_reg_HTH_GntR"/>
</dbReference>
<name>A0ABU8DQL7_9ACTN</name>
<comment type="caution">
    <text evidence="5">The sequence shown here is derived from an EMBL/GenBank/DDBJ whole genome shotgun (WGS) entry which is preliminary data.</text>
</comment>
<dbReference type="SUPFAM" id="SSF46785">
    <property type="entry name" value="Winged helix' DNA-binding domain"/>
    <property type="match status" value="1"/>
</dbReference>
<dbReference type="CDD" id="cd07377">
    <property type="entry name" value="WHTH_GntR"/>
    <property type="match status" value="1"/>
</dbReference>
<dbReference type="Proteomes" id="UP001361570">
    <property type="component" value="Unassembled WGS sequence"/>
</dbReference>
<keyword evidence="6" id="KW-1185">Reference proteome</keyword>
<accession>A0ABU8DQL7</accession>
<evidence type="ECO:0000256" key="1">
    <source>
        <dbReference type="ARBA" id="ARBA00023015"/>
    </source>
</evidence>
<dbReference type="EMBL" id="JBAPLU010000004">
    <property type="protein sequence ID" value="MEI4271135.1"/>
    <property type="molecule type" value="Genomic_DNA"/>
</dbReference>
<keyword evidence="2" id="KW-0238">DNA-binding</keyword>
<keyword evidence="1" id="KW-0805">Transcription regulation</keyword>